<dbReference type="GO" id="GO:0016829">
    <property type="term" value="F:lyase activity"/>
    <property type="evidence" value="ECO:0007669"/>
    <property type="project" value="UniProtKB-KW"/>
</dbReference>
<protein>
    <recommendedName>
        <fullName evidence="4">siroheme decarboxylase</fullName>
        <ecNumber evidence="4">4.1.1.111</ecNumber>
    </recommendedName>
</protein>
<dbReference type="Gene3D" id="3.30.70.3460">
    <property type="match status" value="1"/>
</dbReference>
<sequence length="151" mass="17273">MNLDALDRKIINQLQTGFPLSDEPYADVAAELGTDEVTLLSRIKALLDKRVLTRFGPLYRADRLGGAFSLVAIKVPEDKFETVTDIVNSFPEVAHNYQREHEFNMWFVLATENGARIDEINAEIERKTNLAVYNMPRIKEFFINLELKIEG</sequence>
<comment type="pathway">
    <text evidence="2">Porphyrin-containing compound metabolism.</text>
</comment>
<dbReference type="InterPro" id="IPR040523">
    <property type="entry name" value="AsnC_trans_reg2"/>
</dbReference>
<dbReference type="InterPro" id="IPR036388">
    <property type="entry name" value="WH-like_DNA-bd_sf"/>
</dbReference>
<dbReference type="Pfam" id="PF22451">
    <property type="entry name" value="NirdL-like_HTH"/>
    <property type="match status" value="1"/>
</dbReference>
<dbReference type="InterPro" id="IPR050684">
    <property type="entry name" value="HTH-Siroheme_Decarb"/>
</dbReference>
<feature type="domain" description="Siroheme decarboxylase NirL-like HTH" evidence="7">
    <location>
        <begin position="7"/>
        <end position="51"/>
    </location>
</feature>
<comment type="similarity">
    <text evidence="3">Belongs to the Ahb/Nir family.</text>
</comment>
<comment type="catalytic activity">
    <reaction evidence="5">
        <text>siroheme + 2 H(+) = 12,18-didecarboxysiroheme + 2 CO2</text>
        <dbReference type="Rhea" id="RHEA:19093"/>
        <dbReference type="ChEBI" id="CHEBI:15378"/>
        <dbReference type="ChEBI" id="CHEBI:16526"/>
        <dbReference type="ChEBI" id="CHEBI:60052"/>
        <dbReference type="ChEBI" id="CHEBI:140497"/>
        <dbReference type="EC" id="4.1.1.111"/>
    </reaction>
</comment>
<proteinExistence type="inferred from homology"/>
<gene>
    <name evidence="8" type="ORF">MNBD_GAMMA25-152</name>
</gene>
<evidence type="ECO:0000256" key="5">
    <source>
        <dbReference type="ARBA" id="ARBA00048470"/>
    </source>
</evidence>
<evidence type="ECO:0000256" key="2">
    <source>
        <dbReference type="ARBA" id="ARBA00023444"/>
    </source>
</evidence>
<evidence type="ECO:0000256" key="4">
    <source>
        <dbReference type="ARBA" id="ARBA00023471"/>
    </source>
</evidence>
<keyword evidence="1" id="KW-0456">Lyase</keyword>
<dbReference type="EC" id="4.1.1.111" evidence="4"/>
<organism evidence="8">
    <name type="scientific">hydrothermal vent metagenome</name>
    <dbReference type="NCBI Taxonomy" id="652676"/>
    <lineage>
        <taxon>unclassified sequences</taxon>
        <taxon>metagenomes</taxon>
        <taxon>ecological metagenomes</taxon>
    </lineage>
</organism>
<dbReference type="InterPro" id="IPR053953">
    <property type="entry name" value="NirdL-like_HTH"/>
</dbReference>
<dbReference type="PANTHER" id="PTHR43413">
    <property type="entry name" value="TRANSCRIPTIONAL REGULATOR, ASNC FAMILY"/>
    <property type="match status" value="1"/>
</dbReference>
<accession>A0A3B1AZ80</accession>
<feature type="domain" description="Siroheme decarboxylase AsnC-like ligand binding" evidence="6">
    <location>
        <begin position="69"/>
        <end position="141"/>
    </location>
</feature>
<dbReference type="AlphaFoldDB" id="A0A3B1AZ80"/>
<evidence type="ECO:0000259" key="7">
    <source>
        <dbReference type="Pfam" id="PF22451"/>
    </source>
</evidence>
<dbReference type="PANTHER" id="PTHR43413:SF1">
    <property type="entry name" value="SIROHEME DECARBOXYLASE NIRL SUBUNIT"/>
    <property type="match status" value="1"/>
</dbReference>
<evidence type="ECO:0000259" key="6">
    <source>
        <dbReference type="Pfam" id="PF17805"/>
    </source>
</evidence>
<dbReference type="Pfam" id="PF17805">
    <property type="entry name" value="AsnC_trans_reg2"/>
    <property type="match status" value="1"/>
</dbReference>
<dbReference type="EMBL" id="UOFY01000031">
    <property type="protein sequence ID" value="VAX09132.1"/>
    <property type="molecule type" value="Genomic_DNA"/>
</dbReference>
<reference evidence="8" key="1">
    <citation type="submission" date="2018-06" db="EMBL/GenBank/DDBJ databases">
        <authorList>
            <person name="Zhirakovskaya E."/>
        </authorList>
    </citation>
    <scope>NUCLEOTIDE SEQUENCE</scope>
</reference>
<name>A0A3B1AZ80_9ZZZZ</name>
<dbReference type="Gene3D" id="1.10.10.10">
    <property type="entry name" value="Winged helix-like DNA-binding domain superfamily/Winged helix DNA-binding domain"/>
    <property type="match status" value="1"/>
</dbReference>
<evidence type="ECO:0000256" key="3">
    <source>
        <dbReference type="ARBA" id="ARBA00023457"/>
    </source>
</evidence>
<evidence type="ECO:0000313" key="8">
    <source>
        <dbReference type="EMBL" id="VAX09132.1"/>
    </source>
</evidence>
<evidence type="ECO:0000256" key="1">
    <source>
        <dbReference type="ARBA" id="ARBA00023239"/>
    </source>
</evidence>